<keyword evidence="2" id="KW-1133">Transmembrane helix</keyword>
<keyword evidence="4" id="KW-0645">Protease</keyword>
<gene>
    <name evidence="4" type="ORF">OKIT_1480</name>
</gene>
<dbReference type="Pfam" id="PF02517">
    <property type="entry name" value="Rce1-like"/>
    <property type="match status" value="1"/>
</dbReference>
<keyword evidence="2" id="KW-0472">Membrane</keyword>
<feature type="transmembrane region" description="Helical" evidence="2">
    <location>
        <begin position="88"/>
        <end position="109"/>
    </location>
</feature>
<dbReference type="eggNOG" id="COG1266">
    <property type="taxonomic scope" value="Bacteria"/>
</dbReference>
<dbReference type="STRING" id="336988.NT96_01050"/>
<dbReference type="GO" id="GO:0006508">
    <property type="term" value="P:proteolysis"/>
    <property type="evidence" value="ECO:0007669"/>
    <property type="project" value="UniProtKB-KW"/>
</dbReference>
<comment type="similarity">
    <text evidence="1">Belongs to the UPF0177 family.</text>
</comment>
<protein>
    <submittedName>
        <fullName evidence="4">CAAX family immunity protein PlnI membrane-bound protease</fullName>
    </submittedName>
</protein>
<dbReference type="PATRIC" id="fig|1045004.4.peg.1454"/>
<feature type="transmembrane region" description="Helical" evidence="2">
    <location>
        <begin position="115"/>
        <end position="134"/>
    </location>
</feature>
<organism evidence="4 5">
    <name type="scientific">Oenococcus kitaharae DSM 17330</name>
    <dbReference type="NCBI Taxonomy" id="1045004"/>
    <lineage>
        <taxon>Bacteria</taxon>
        <taxon>Bacillati</taxon>
        <taxon>Bacillota</taxon>
        <taxon>Bacilli</taxon>
        <taxon>Lactobacillales</taxon>
        <taxon>Lactobacillaceae</taxon>
        <taxon>Oenococcus</taxon>
    </lineage>
</organism>
<accession>G9WH73</accession>
<evidence type="ECO:0000256" key="2">
    <source>
        <dbReference type="SAM" id="Phobius"/>
    </source>
</evidence>
<feature type="transmembrane region" description="Helical" evidence="2">
    <location>
        <begin position="155"/>
        <end position="174"/>
    </location>
</feature>
<feature type="transmembrane region" description="Helical" evidence="2">
    <location>
        <begin position="210"/>
        <end position="231"/>
    </location>
</feature>
<dbReference type="AlphaFoldDB" id="G9WH73"/>
<dbReference type="Proteomes" id="UP000004959">
    <property type="component" value="Chromosome"/>
</dbReference>
<feature type="transmembrane region" description="Helical" evidence="2">
    <location>
        <begin position="12"/>
        <end position="33"/>
    </location>
</feature>
<name>G9WH73_9LACO</name>
<keyword evidence="2" id="KW-0812">Transmembrane</keyword>
<evidence type="ECO:0000256" key="1">
    <source>
        <dbReference type="ARBA" id="ARBA00009067"/>
    </source>
</evidence>
<evidence type="ECO:0000313" key="5">
    <source>
        <dbReference type="Proteomes" id="UP000004959"/>
    </source>
</evidence>
<reference evidence="4 5" key="1">
    <citation type="journal article" date="2012" name="PLoS ONE">
        <title>Functional divergence in the genus oenococcus as predicted by genome sequencing of the newly-described species, Oenococcus kitaharae.</title>
        <authorList>
            <person name="Borneman A.R."/>
            <person name="McCarthy J.M."/>
            <person name="Chambers P.J."/>
            <person name="Bartowsky E.J."/>
        </authorList>
    </citation>
    <scope>NUCLEOTIDE SEQUENCE [LARGE SCALE GENOMIC DNA]</scope>
    <source>
        <strain evidence="5">DSM17330</strain>
    </source>
</reference>
<feature type="transmembrane region" description="Helical" evidence="2">
    <location>
        <begin position="180"/>
        <end position="203"/>
    </location>
</feature>
<feature type="domain" description="CAAX prenyl protease 2/Lysostaphin resistance protein A-like" evidence="3">
    <location>
        <begin position="120"/>
        <end position="220"/>
    </location>
</feature>
<feature type="transmembrane region" description="Helical" evidence="2">
    <location>
        <begin position="53"/>
        <end position="76"/>
    </location>
</feature>
<dbReference type="HOGENOM" id="CLU_1101956_0_0_9"/>
<evidence type="ECO:0000313" key="4">
    <source>
        <dbReference type="EMBL" id="EHN59562.1"/>
    </source>
</evidence>
<keyword evidence="5" id="KW-1185">Reference proteome</keyword>
<dbReference type="GO" id="GO:0004175">
    <property type="term" value="F:endopeptidase activity"/>
    <property type="evidence" value="ECO:0007669"/>
    <property type="project" value="UniProtKB-ARBA"/>
</dbReference>
<dbReference type="GO" id="GO:0080120">
    <property type="term" value="P:CAAX-box protein maturation"/>
    <property type="evidence" value="ECO:0007669"/>
    <property type="project" value="UniProtKB-ARBA"/>
</dbReference>
<feature type="transmembrane region" description="Helical" evidence="2">
    <location>
        <begin position="243"/>
        <end position="261"/>
    </location>
</feature>
<dbReference type="OrthoDB" id="2311705at2"/>
<evidence type="ECO:0000259" key="3">
    <source>
        <dbReference type="Pfam" id="PF02517"/>
    </source>
</evidence>
<dbReference type="InterPro" id="IPR003675">
    <property type="entry name" value="Rce1/LyrA-like_dom"/>
</dbReference>
<sequence>MKSKRDVLLKSFLIFFSTIISLILGSILGSILISVYRSLFYNSTLAANRDPVLLSWLAILGETFAILFIFLFNHFFFKIRVSFFNHGFFLGLKVASPSILFIVINFLVFSSQKHHLTLFELFTAVAVSLSVGIFEEYAARGLMLGNLLSGGGRTFSFLAANLLSAMFFAGLHLINLFSASIAVTAIQMIYVFALGLIFASAYIFSKNLSVTILIHALIDGLAFAANPQAIFGLGNPKVTVTQFAFQGILLIIFLYYTFRIFKKNNLVEVSKKWS</sequence>
<proteinExistence type="inferred from homology"/>
<dbReference type="EMBL" id="AFVZ01000001">
    <property type="protein sequence ID" value="EHN59562.1"/>
    <property type="molecule type" value="Genomic_DNA"/>
</dbReference>
<comment type="caution">
    <text evidence="4">The sequence shown here is derived from an EMBL/GenBank/DDBJ whole genome shotgun (WGS) entry which is preliminary data.</text>
</comment>
<keyword evidence="4" id="KW-0378">Hydrolase</keyword>